<gene>
    <name evidence="1" type="ORF">HF849_22000</name>
</gene>
<sequence>MEIVISKIERKLAGKHWECITMLTSQLAVLEEKVLEKENVHFIMLNSLREFFYIVFVDYLAKFY</sequence>
<dbReference type="EMBL" id="JABAGD010000057">
    <property type="protein sequence ID" value="NMF07367.1"/>
    <property type="molecule type" value="Genomic_DNA"/>
</dbReference>
<name>A0A7X9XR84_CLOBE</name>
<accession>A0A7X9XR84</accession>
<reference evidence="1 2" key="1">
    <citation type="submission" date="2020-04" db="EMBL/GenBank/DDBJ databases">
        <authorList>
            <person name="Hitch T.C.A."/>
            <person name="Wylensek D."/>
            <person name="Clavel T."/>
        </authorList>
    </citation>
    <scope>NUCLEOTIDE SEQUENCE [LARGE SCALE GENOMIC DNA]</scope>
    <source>
        <strain evidence="1 2">WB01_NA02</strain>
    </source>
</reference>
<evidence type="ECO:0000313" key="1">
    <source>
        <dbReference type="EMBL" id="NMF07367.1"/>
    </source>
</evidence>
<evidence type="ECO:0000313" key="2">
    <source>
        <dbReference type="Proteomes" id="UP000587880"/>
    </source>
</evidence>
<protein>
    <submittedName>
        <fullName evidence="1">Uncharacterized protein</fullName>
    </submittedName>
</protein>
<proteinExistence type="predicted"/>
<comment type="caution">
    <text evidence="1">The sequence shown here is derived from an EMBL/GenBank/DDBJ whole genome shotgun (WGS) entry which is preliminary data.</text>
</comment>
<organism evidence="1 2">
    <name type="scientific">Clostridium beijerinckii</name>
    <name type="common">Clostridium MP</name>
    <dbReference type="NCBI Taxonomy" id="1520"/>
    <lineage>
        <taxon>Bacteria</taxon>
        <taxon>Bacillati</taxon>
        <taxon>Bacillota</taxon>
        <taxon>Clostridia</taxon>
        <taxon>Eubacteriales</taxon>
        <taxon>Clostridiaceae</taxon>
        <taxon>Clostridium</taxon>
    </lineage>
</organism>
<dbReference type="Proteomes" id="UP000587880">
    <property type="component" value="Unassembled WGS sequence"/>
</dbReference>
<dbReference type="AlphaFoldDB" id="A0A7X9XR84"/>